<dbReference type="AlphaFoldDB" id="A0A729G9Z2"/>
<keyword evidence="1" id="KW-0732">Signal</keyword>
<protein>
    <recommendedName>
        <fullName evidence="3">Secreted protein</fullName>
    </recommendedName>
</protein>
<evidence type="ECO:0000256" key="1">
    <source>
        <dbReference type="SAM" id="SignalP"/>
    </source>
</evidence>
<sequence>MKKSMAGQGAAGALLLAGLMMSAGAMAASGEFGYRDHQCSDSDVHLQCCSAHGGEF</sequence>
<feature type="chain" id="PRO_5027768074" description="Secreted protein" evidence="1">
    <location>
        <begin position="28"/>
        <end position="56"/>
    </location>
</feature>
<name>A0A729G9Z2_SALHO</name>
<organism evidence="2">
    <name type="scientific">Salmonella enterica subsp. houtenae serovar 48:z4,z32:-</name>
    <dbReference type="NCBI Taxonomy" id="2577535"/>
    <lineage>
        <taxon>Bacteria</taxon>
        <taxon>Pseudomonadati</taxon>
        <taxon>Pseudomonadota</taxon>
        <taxon>Gammaproteobacteria</taxon>
        <taxon>Enterobacterales</taxon>
        <taxon>Enterobacteriaceae</taxon>
        <taxon>Salmonella</taxon>
    </lineage>
</organism>
<evidence type="ECO:0000313" key="2">
    <source>
        <dbReference type="EMBL" id="HAE3209981.1"/>
    </source>
</evidence>
<reference evidence="2" key="2">
    <citation type="submission" date="2018-07" db="EMBL/GenBank/DDBJ databases">
        <authorList>
            <consortium name="NCBI Pathogen Detection Project"/>
        </authorList>
    </citation>
    <scope>NUCLEOTIDE SEQUENCE</scope>
    <source>
        <strain evidence="2">13-0153</strain>
    </source>
</reference>
<reference evidence="2" key="1">
    <citation type="journal article" date="2018" name="Genome Biol.">
        <title>SKESA: strategic k-mer extension for scrupulous assemblies.</title>
        <authorList>
            <person name="Souvorov A."/>
            <person name="Agarwala R."/>
            <person name="Lipman D.J."/>
        </authorList>
    </citation>
    <scope>NUCLEOTIDE SEQUENCE</scope>
    <source>
        <strain evidence="2">13-0153</strain>
    </source>
</reference>
<proteinExistence type="predicted"/>
<accession>A0A729G9Z2</accession>
<comment type="caution">
    <text evidence="2">The sequence shown here is derived from an EMBL/GenBank/DDBJ whole genome shotgun (WGS) entry which is preliminary data.</text>
</comment>
<evidence type="ECO:0008006" key="3">
    <source>
        <dbReference type="Google" id="ProtNLM"/>
    </source>
</evidence>
<gene>
    <name evidence="2" type="ORF">G3451_003953</name>
</gene>
<dbReference type="EMBL" id="DAAROH010000040">
    <property type="protein sequence ID" value="HAE3209981.1"/>
    <property type="molecule type" value="Genomic_DNA"/>
</dbReference>
<feature type="signal peptide" evidence="1">
    <location>
        <begin position="1"/>
        <end position="27"/>
    </location>
</feature>